<evidence type="ECO:0000259" key="7">
    <source>
        <dbReference type="PROSITE" id="PS50119"/>
    </source>
</evidence>
<dbReference type="Gene3D" id="4.10.830.40">
    <property type="match status" value="1"/>
</dbReference>
<dbReference type="Pfam" id="PF15227">
    <property type="entry name" value="zf-C3HC4_4"/>
    <property type="match status" value="1"/>
</dbReference>
<dbReference type="SMART" id="SM00184">
    <property type="entry name" value="RING"/>
    <property type="match status" value="1"/>
</dbReference>
<dbReference type="AlphaFoldDB" id="A0A8C4RTN6"/>
<dbReference type="PROSITE" id="PS50119">
    <property type="entry name" value="ZF_BBOX"/>
    <property type="match status" value="1"/>
</dbReference>
<evidence type="ECO:0000313" key="9">
    <source>
        <dbReference type="Proteomes" id="UP000694620"/>
    </source>
</evidence>
<protein>
    <submittedName>
        <fullName evidence="8">E3 ubiquitin/ISG15 ligase TRIM25-like</fullName>
    </submittedName>
</protein>
<feature type="region of interest" description="Disordered" evidence="5">
    <location>
        <begin position="369"/>
        <end position="427"/>
    </location>
</feature>
<evidence type="ECO:0000256" key="4">
    <source>
        <dbReference type="PROSITE-ProRule" id="PRU00024"/>
    </source>
</evidence>
<dbReference type="PANTHER" id="PTHR25465">
    <property type="entry name" value="B-BOX DOMAIN CONTAINING"/>
    <property type="match status" value="1"/>
</dbReference>
<dbReference type="Pfam" id="PF25600">
    <property type="entry name" value="TRIM_CC"/>
    <property type="match status" value="1"/>
</dbReference>
<feature type="domain" description="B box-type" evidence="7">
    <location>
        <begin position="148"/>
        <end position="188"/>
    </location>
</feature>
<dbReference type="SUPFAM" id="SSF57850">
    <property type="entry name" value="RING/U-box"/>
    <property type="match status" value="1"/>
</dbReference>
<keyword evidence="3" id="KW-0862">Zinc</keyword>
<dbReference type="Gene3D" id="3.30.160.60">
    <property type="entry name" value="Classic Zinc Finger"/>
    <property type="match status" value="1"/>
</dbReference>
<accession>A0A8C4RTN6</accession>
<sequence length="608" mass="70545">MAASYHYLSADQYSCPVCLEVLNEPVTIPCGHSYCMKCINDYWNMSDNEGTYKCPQCRRSFKDRPELNRSTVLTELIGKLKEVRADRGPSESYAGSDEVSCDVCTWRKRRAMKTCLTCVASYCETHLRPHLESDALRSHKLEEPTGNLEEKLCTKHQKVLEIFCRTDNTCLCLLCVATEHKSHDTVTPDEERPRRQNQLEERKRKIKKKIEEKEKKMKEIMETIERIQSTAAKEVQEHEQIFKSVIQSIEKLRSQVAEVIRDYERTEVRKAEELMKQLEKEIKDLKMSNAELAKLSQTSDHIHFLKKLPSVSAPLGDEGIPDFSINGDLLPKTLRTSLSDLKQRLQEIRGLELVKTSEAGADSLARIQQNQRTRNERLKSRASRYENSSLAQQTRREDLNSARQSIRREDSGPTQHQMRRQNLGLGEQIRRQNLGLAEQVRQEKLNSARRSVRPENFSLPEQMRRENLGPAEQVRQEELNSARRSVRPENFSLPEQMRRENLGPAEQVRQEKLNSAQRSVRPENFSLPEQMRREDSDPIQYQMRRENLGPAEQVRQEELNSARRSIRRENLGPARQKIRQEDLALALWQMSPEDMDLANGDSLSLIKL</sequence>
<evidence type="ECO:0000256" key="2">
    <source>
        <dbReference type="ARBA" id="ARBA00022771"/>
    </source>
</evidence>
<reference evidence="8" key="1">
    <citation type="submission" date="2021-06" db="EMBL/GenBank/DDBJ databases">
        <authorList>
            <consortium name="Wellcome Sanger Institute Data Sharing"/>
        </authorList>
    </citation>
    <scope>NUCLEOTIDE SEQUENCE [LARGE SCALE GENOMIC DNA]</scope>
</reference>
<keyword evidence="1" id="KW-0479">Metal-binding</keyword>
<dbReference type="InterPro" id="IPR058030">
    <property type="entry name" value="TRIM8/14/16/25/29/45/65_CC"/>
</dbReference>
<keyword evidence="9" id="KW-1185">Reference proteome</keyword>
<dbReference type="PROSITE" id="PS50089">
    <property type="entry name" value="ZF_RING_2"/>
    <property type="match status" value="1"/>
</dbReference>
<proteinExistence type="predicted"/>
<keyword evidence="2 4" id="KW-0863">Zinc-finger</keyword>
<dbReference type="Ensembl" id="ENSECRT00000006731.1">
    <property type="protein sequence ID" value="ENSECRP00000006624.1"/>
    <property type="gene ID" value="ENSECRG00000004411.1"/>
</dbReference>
<evidence type="ECO:0000259" key="6">
    <source>
        <dbReference type="PROSITE" id="PS50089"/>
    </source>
</evidence>
<dbReference type="PANTHER" id="PTHR25465:SF5">
    <property type="entry name" value="E3 UBIQUITIN_ISG15 LIGASE TRIM25-RELATED"/>
    <property type="match status" value="1"/>
</dbReference>
<dbReference type="PROSITE" id="PS00518">
    <property type="entry name" value="ZF_RING_1"/>
    <property type="match status" value="1"/>
</dbReference>
<feature type="region of interest" description="Disordered" evidence="5">
    <location>
        <begin position="183"/>
        <end position="204"/>
    </location>
</feature>
<feature type="region of interest" description="Disordered" evidence="5">
    <location>
        <begin position="442"/>
        <end position="486"/>
    </location>
</feature>
<evidence type="ECO:0000256" key="3">
    <source>
        <dbReference type="ARBA" id="ARBA00022833"/>
    </source>
</evidence>
<dbReference type="InterPro" id="IPR017907">
    <property type="entry name" value="Znf_RING_CS"/>
</dbReference>
<feature type="domain" description="RING-type" evidence="6">
    <location>
        <begin position="15"/>
        <end position="58"/>
    </location>
</feature>
<reference evidence="8" key="2">
    <citation type="submission" date="2025-08" db="UniProtKB">
        <authorList>
            <consortium name="Ensembl"/>
        </authorList>
    </citation>
    <scope>IDENTIFICATION</scope>
</reference>
<dbReference type="InterPro" id="IPR051051">
    <property type="entry name" value="E3_ubiq-ligase_TRIM/RNF"/>
</dbReference>
<dbReference type="Gene3D" id="3.30.40.10">
    <property type="entry name" value="Zinc/RING finger domain, C3HC4 (zinc finger)"/>
    <property type="match status" value="1"/>
</dbReference>
<dbReference type="GeneTree" id="ENSGT01150000286950"/>
<dbReference type="CDD" id="cd19769">
    <property type="entry name" value="Bbox2_TRIM16-like"/>
    <property type="match status" value="1"/>
</dbReference>
<dbReference type="InterPro" id="IPR001841">
    <property type="entry name" value="Znf_RING"/>
</dbReference>
<dbReference type="Pfam" id="PF00643">
    <property type="entry name" value="zf-B_box"/>
    <property type="match status" value="1"/>
</dbReference>
<dbReference type="GO" id="GO:0008270">
    <property type="term" value="F:zinc ion binding"/>
    <property type="evidence" value="ECO:0007669"/>
    <property type="project" value="UniProtKB-KW"/>
</dbReference>
<dbReference type="InterPro" id="IPR000315">
    <property type="entry name" value="Znf_B-box"/>
</dbReference>
<feature type="compositionally biased region" description="Basic and acidic residues" evidence="5">
    <location>
        <begin position="394"/>
        <end position="411"/>
    </location>
</feature>
<name>A0A8C4RTN6_ERPCA</name>
<evidence type="ECO:0000313" key="8">
    <source>
        <dbReference type="Ensembl" id="ENSECRP00000006624.1"/>
    </source>
</evidence>
<evidence type="ECO:0000256" key="5">
    <source>
        <dbReference type="SAM" id="MobiDB-lite"/>
    </source>
</evidence>
<dbReference type="Proteomes" id="UP000694620">
    <property type="component" value="Chromosome 1"/>
</dbReference>
<reference evidence="8" key="3">
    <citation type="submission" date="2025-09" db="UniProtKB">
        <authorList>
            <consortium name="Ensembl"/>
        </authorList>
    </citation>
    <scope>IDENTIFICATION</scope>
</reference>
<dbReference type="SUPFAM" id="SSF57845">
    <property type="entry name" value="B-box zinc-binding domain"/>
    <property type="match status" value="1"/>
</dbReference>
<dbReference type="SMART" id="SM00336">
    <property type="entry name" value="BBOX"/>
    <property type="match status" value="1"/>
</dbReference>
<dbReference type="InterPro" id="IPR013083">
    <property type="entry name" value="Znf_RING/FYVE/PHD"/>
</dbReference>
<evidence type="ECO:0000256" key="1">
    <source>
        <dbReference type="ARBA" id="ARBA00022723"/>
    </source>
</evidence>
<organism evidence="8 9">
    <name type="scientific">Erpetoichthys calabaricus</name>
    <name type="common">Rope fish</name>
    <name type="synonym">Calamoichthys calabaricus</name>
    <dbReference type="NCBI Taxonomy" id="27687"/>
    <lineage>
        <taxon>Eukaryota</taxon>
        <taxon>Metazoa</taxon>
        <taxon>Chordata</taxon>
        <taxon>Craniata</taxon>
        <taxon>Vertebrata</taxon>
        <taxon>Euteleostomi</taxon>
        <taxon>Actinopterygii</taxon>
        <taxon>Polypteriformes</taxon>
        <taxon>Polypteridae</taxon>
        <taxon>Erpetoichthys</taxon>
    </lineage>
</organism>